<evidence type="ECO:0000256" key="2">
    <source>
        <dbReference type="SAM" id="MobiDB-lite"/>
    </source>
</evidence>
<dbReference type="InterPro" id="IPR003582">
    <property type="entry name" value="ShKT_dom"/>
</dbReference>
<dbReference type="PANTHER" id="PTHR21724:SF109">
    <property type="entry name" value="SHKT DOMAIN-CONTAINING PROTEIN"/>
    <property type="match status" value="1"/>
</dbReference>
<dbReference type="Pfam" id="PF01549">
    <property type="entry name" value="ShK"/>
    <property type="match status" value="4"/>
</dbReference>
<comment type="caution">
    <text evidence="1">Lacks conserved residue(s) required for the propagation of feature annotation.</text>
</comment>
<evidence type="ECO:0000256" key="1">
    <source>
        <dbReference type="PROSITE-ProRule" id="PRU01005"/>
    </source>
</evidence>
<feature type="region of interest" description="Disordered" evidence="2">
    <location>
        <begin position="190"/>
        <end position="238"/>
    </location>
</feature>
<feature type="domain" description="ShKT" evidence="3">
    <location>
        <begin position="37"/>
        <end position="71"/>
    </location>
</feature>
<gene>
    <name evidence="4" type="ORF">WR25_22366</name>
</gene>
<evidence type="ECO:0000313" key="5">
    <source>
        <dbReference type="Proteomes" id="UP000218231"/>
    </source>
</evidence>
<feature type="compositionally biased region" description="Polar residues" evidence="2">
    <location>
        <begin position="193"/>
        <end position="207"/>
    </location>
</feature>
<name>A0A2A2KNV1_9BILA</name>
<keyword evidence="5" id="KW-1185">Reference proteome</keyword>
<evidence type="ECO:0000259" key="3">
    <source>
        <dbReference type="PROSITE" id="PS51670"/>
    </source>
</evidence>
<dbReference type="AlphaFoldDB" id="A0A2A2KNV1"/>
<comment type="caution">
    <text evidence="4">The sequence shown here is derived from an EMBL/GenBank/DDBJ whole genome shotgun (WGS) entry which is preliminary data.</text>
</comment>
<proteinExistence type="predicted"/>
<organism evidence="4 5">
    <name type="scientific">Diploscapter pachys</name>
    <dbReference type="NCBI Taxonomy" id="2018661"/>
    <lineage>
        <taxon>Eukaryota</taxon>
        <taxon>Metazoa</taxon>
        <taxon>Ecdysozoa</taxon>
        <taxon>Nematoda</taxon>
        <taxon>Chromadorea</taxon>
        <taxon>Rhabditida</taxon>
        <taxon>Rhabditina</taxon>
        <taxon>Rhabditomorpha</taxon>
        <taxon>Rhabditoidea</taxon>
        <taxon>Rhabditidae</taxon>
        <taxon>Diploscapter</taxon>
    </lineage>
</organism>
<reference evidence="4 5" key="1">
    <citation type="journal article" date="2017" name="Curr. Biol.">
        <title>Genome architecture and evolution of a unichromosomal asexual nematode.</title>
        <authorList>
            <person name="Fradin H."/>
            <person name="Zegar C."/>
            <person name="Gutwein M."/>
            <person name="Lucas J."/>
            <person name="Kovtun M."/>
            <person name="Corcoran D."/>
            <person name="Baugh L.R."/>
            <person name="Kiontke K."/>
            <person name="Gunsalus K."/>
            <person name="Fitch D.H."/>
            <person name="Piano F."/>
        </authorList>
    </citation>
    <scope>NUCLEOTIDE SEQUENCE [LARGE SCALE GENOMIC DNA]</scope>
    <source>
        <strain evidence="4">PF1309</strain>
    </source>
</reference>
<feature type="disulfide bond" evidence="1">
    <location>
        <begin position="99"/>
        <end position="133"/>
    </location>
</feature>
<accession>A0A2A2KNV1</accession>
<protein>
    <recommendedName>
        <fullName evidence="3">ShKT domain-containing protein</fullName>
    </recommendedName>
</protein>
<feature type="disulfide bond" evidence="1">
    <location>
        <begin position="37"/>
        <end position="71"/>
    </location>
</feature>
<sequence length="238" mass="26699">MYNAEKKECDNNPNYMNLYCKASCKKCESSYELKDDCTDRSLKCGFWAGEGYCEKYEEWMAENCRNSCKRCEKSRKQVCIEKEQAATAKPPKCDTSGGCFNENVCCSYWAINGECTKSAGYMSCQCPVSCSVCYPEDYNFGLCVDYHKHCKSWAELGECKRNPWMLENCRDSCKSCYSTAHLAEICSKKPGKNVTSSSAGAHPTHSTIRPKPIELPAEPSTPPTKLSNETSFDNEADA</sequence>
<dbReference type="OrthoDB" id="6132182at2759"/>
<feature type="domain" description="ShKT" evidence="3">
    <location>
        <begin position="1"/>
        <end position="27"/>
    </location>
</feature>
<keyword evidence="1" id="KW-1015">Disulfide bond</keyword>
<feature type="domain" description="ShKT" evidence="3">
    <location>
        <begin position="99"/>
        <end position="133"/>
    </location>
</feature>
<dbReference type="EMBL" id="LIAE01008065">
    <property type="protein sequence ID" value="PAV75548.1"/>
    <property type="molecule type" value="Genomic_DNA"/>
</dbReference>
<dbReference type="Proteomes" id="UP000218231">
    <property type="component" value="Unassembled WGS sequence"/>
</dbReference>
<dbReference type="SMART" id="SM00254">
    <property type="entry name" value="ShKT"/>
    <property type="match status" value="4"/>
</dbReference>
<dbReference type="PROSITE" id="PS51670">
    <property type="entry name" value="SHKT"/>
    <property type="match status" value="4"/>
</dbReference>
<dbReference type="STRING" id="2018661.A0A2A2KNV1"/>
<dbReference type="PANTHER" id="PTHR21724">
    <property type="entry name" value="SHKT DOMAIN-CONTAINING PROTEIN"/>
    <property type="match status" value="1"/>
</dbReference>
<evidence type="ECO:0000313" key="4">
    <source>
        <dbReference type="EMBL" id="PAV75548.1"/>
    </source>
</evidence>
<feature type="domain" description="ShKT" evidence="3">
    <location>
        <begin position="143"/>
        <end position="176"/>
    </location>
</feature>